<comment type="caution">
    <text evidence="1">The sequence shown here is derived from an EMBL/GenBank/DDBJ whole genome shotgun (WGS) entry which is preliminary data.</text>
</comment>
<proteinExistence type="predicted"/>
<evidence type="ECO:0000313" key="2">
    <source>
        <dbReference type="Proteomes" id="UP000188533"/>
    </source>
</evidence>
<gene>
    <name evidence="1" type="ORF">LENED_006620</name>
</gene>
<evidence type="ECO:0000313" key="1">
    <source>
        <dbReference type="EMBL" id="GAW04806.1"/>
    </source>
</evidence>
<dbReference type="EMBL" id="BDGU01000209">
    <property type="protein sequence ID" value="GAW04806.1"/>
    <property type="molecule type" value="Genomic_DNA"/>
</dbReference>
<organism evidence="1 2">
    <name type="scientific">Lentinula edodes</name>
    <name type="common">Shiitake mushroom</name>
    <name type="synonym">Lentinus edodes</name>
    <dbReference type="NCBI Taxonomy" id="5353"/>
    <lineage>
        <taxon>Eukaryota</taxon>
        <taxon>Fungi</taxon>
        <taxon>Dikarya</taxon>
        <taxon>Basidiomycota</taxon>
        <taxon>Agaricomycotina</taxon>
        <taxon>Agaricomycetes</taxon>
        <taxon>Agaricomycetidae</taxon>
        <taxon>Agaricales</taxon>
        <taxon>Marasmiineae</taxon>
        <taxon>Omphalotaceae</taxon>
        <taxon>Lentinula</taxon>
    </lineage>
</organism>
<dbReference type="InterPro" id="IPR031755">
    <property type="entry name" value="Inhibitor_I66"/>
</dbReference>
<name>A0A1Q3EC62_LENED</name>
<reference evidence="1 2" key="2">
    <citation type="submission" date="2017-02" db="EMBL/GenBank/DDBJ databases">
        <title>A genome survey and senescence transcriptome analysis in Lentinula edodes.</title>
        <authorList>
            <person name="Sakamoto Y."/>
            <person name="Nakade K."/>
            <person name="Sato S."/>
            <person name="Yoshida Y."/>
            <person name="Miyazaki K."/>
            <person name="Natsume S."/>
            <person name="Konno N."/>
        </authorList>
    </citation>
    <scope>NUCLEOTIDE SEQUENCE [LARGE SCALE GENOMIC DNA]</scope>
    <source>
        <strain evidence="1 2">NBRC 111202</strain>
    </source>
</reference>
<dbReference type="AlphaFoldDB" id="A0A1Q3EC62"/>
<reference evidence="1 2" key="1">
    <citation type="submission" date="2016-08" db="EMBL/GenBank/DDBJ databases">
        <authorList>
            <consortium name="Lentinula edodes genome sequencing consortium"/>
            <person name="Sakamoto Y."/>
            <person name="Nakade K."/>
            <person name="Sato S."/>
            <person name="Yoshida Y."/>
            <person name="Miyazaki K."/>
            <person name="Natsume S."/>
            <person name="Konno N."/>
        </authorList>
    </citation>
    <scope>NUCLEOTIDE SEQUENCE [LARGE SCALE GENOMIC DNA]</scope>
    <source>
        <strain evidence="1 2">NBRC 111202</strain>
    </source>
</reference>
<dbReference type="Pfam" id="PF16850">
    <property type="entry name" value="Inhibitor_I66"/>
    <property type="match status" value="1"/>
</dbReference>
<accession>A0A1Q3EC62</accession>
<keyword evidence="2" id="KW-1185">Reference proteome</keyword>
<dbReference type="STRING" id="5353.A0A1Q3EC62"/>
<dbReference type="CDD" id="cd23428">
    <property type="entry name" value="beta-trefoil_Ricin_SPI"/>
    <property type="match status" value="1"/>
</dbReference>
<dbReference type="GO" id="GO:0004867">
    <property type="term" value="F:serine-type endopeptidase inhibitor activity"/>
    <property type="evidence" value="ECO:0007669"/>
    <property type="project" value="InterPro"/>
</dbReference>
<dbReference type="Gene3D" id="2.80.10.50">
    <property type="match status" value="1"/>
</dbReference>
<protein>
    <submittedName>
        <fullName evidence="1">Serine protease inhibitor</fullName>
    </submittedName>
</protein>
<dbReference type="Proteomes" id="UP000188533">
    <property type="component" value="Unassembled WGS sequence"/>
</dbReference>
<sequence>MSLSAGLYIIQNGDSIVGRRFAEDRSLLPKKIVLSPSGSNSTWVFEKCGNGSNEYIIKSNGSPSAHIEDNVFAILMDVGEITNWIVEPVPQHSENSYIITTPDRTSGWVAPTEIDEQIACKPLIVMPTFPPRYPPNEVFQIIKVE</sequence>